<sequence length="121" mass="13402">MEEVAICRSGHRWFSSYGRLVGIGLAVVAVVSPLYIDGRRQSVEMSELDVQPINISSSYLLPLLLLVLIIAITLSSYLDRSFSRFDPHWIHRAGGSSYGIIIALVLLALVLKCKASVNIWD</sequence>
<keyword evidence="1" id="KW-1133">Transmembrane helix</keyword>
<evidence type="ECO:0000313" key="2">
    <source>
        <dbReference type="EMBL" id="MPA60287.1"/>
    </source>
</evidence>
<accession>A0A5B7AUD4</accession>
<evidence type="ECO:0000256" key="1">
    <source>
        <dbReference type="SAM" id="Phobius"/>
    </source>
</evidence>
<keyword evidence="1" id="KW-0472">Membrane</keyword>
<feature type="transmembrane region" description="Helical" evidence="1">
    <location>
        <begin position="90"/>
        <end position="111"/>
    </location>
</feature>
<dbReference type="AlphaFoldDB" id="A0A5B7AUD4"/>
<name>A0A5B7AUD4_DAVIN</name>
<feature type="transmembrane region" description="Helical" evidence="1">
    <location>
        <begin position="20"/>
        <end position="38"/>
    </location>
</feature>
<dbReference type="PANTHER" id="PTHR35758">
    <property type="entry name" value="TRANSMEMBRANE PROTEIN"/>
    <property type="match status" value="1"/>
</dbReference>
<keyword evidence="1" id="KW-0812">Transmembrane</keyword>
<protein>
    <submittedName>
        <fullName evidence="2">Uncharacterized protein</fullName>
    </submittedName>
</protein>
<dbReference type="EMBL" id="GHES01029728">
    <property type="protein sequence ID" value="MPA60287.1"/>
    <property type="molecule type" value="Transcribed_RNA"/>
</dbReference>
<reference evidence="2" key="1">
    <citation type="submission" date="2019-08" db="EMBL/GenBank/DDBJ databases">
        <title>Reference gene set and small RNA set construction with multiple tissues from Davidia involucrata Baill.</title>
        <authorList>
            <person name="Yang H."/>
            <person name="Zhou C."/>
            <person name="Li G."/>
            <person name="Wang J."/>
            <person name="Gao P."/>
            <person name="Wang M."/>
            <person name="Wang R."/>
            <person name="Zhao Y."/>
        </authorList>
    </citation>
    <scope>NUCLEOTIDE SEQUENCE</scope>
    <source>
        <tissue evidence="2">Mixed with DoveR01_LX</tissue>
    </source>
</reference>
<feature type="transmembrane region" description="Helical" evidence="1">
    <location>
        <begin position="59"/>
        <end position="78"/>
    </location>
</feature>
<dbReference type="PANTHER" id="PTHR35758:SF2">
    <property type="entry name" value="TRANSMEMBRANE PROTEIN"/>
    <property type="match status" value="1"/>
</dbReference>
<gene>
    <name evidence="2" type="ORF">Din_029728</name>
</gene>
<proteinExistence type="predicted"/>
<organism evidence="2">
    <name type="scientific">Davidia involucrata</name>
    <name type="common">Dove tree</name>
    <dbReference type="NCBI Taxonomy" id="16924"/>
    <lineage>
        <taxon>Eukaryota</taxon>
        <taxon>Viridiplantae</taxon>
        <taxon>Streptophyta</taxon>
        <taxon>Embryophyta</taxon>
        <taxon>Tracheophyta</taxon>
        <taxon>Spermatophyta</taxon>
        <taxon>Magnoliopsida</taxon>
        <taxon>eudicotyledons</taxon>
        <taxon>Gunneridae</taxon>
        <taxon>Pentapetalae</taxon>
        <taxon>asterids</taxon>
        <taxon>Cornales</taxon>
        <taxon>Nyssaceae</taxon>
        <taxon>Davidia</taxon>
    </lineage>
</organism>